<accession>A0AAF0CT64</accession>
<dbReference type="Proteomes" id="UP001179647">
    <property type="component" value="Chromosome"/>
</dbReference>
<evidence type="ECO:0000313" key="6">
    <source>
        <dbReference type="Proteomes" id="UP001179647"/>
    </source>
</evidence>
<organism evidence="5 6">
    <name type="scientific">Vagococcus intermedius</name>
    <dbReference type="NCBI Taxonomy" id="2991418"/>
    <lineage>
        <taxon>Bacteria</taxon>
        <taxon>Bacillati</taxon>
        <taxon>Bacillota</taxon>
        <taxon>Bacilli</taxon>
        <taxon>Lactobacillales</taxon>
        <taxon>Enterococcaceae</taxon>
        <taxon>Vagococcus</taxon>
    </lineage>
</organism>
<dbReference type="SMART" id="SM00895">
    <property type="entry name" value="FCD"/>
    <property type="match status" value="1"/>
</dbReference>
<dbReference type="InterPro" id="IPR000524">
    <property type="entry name" value="Tscrpt_reg_HTH_GntR"/>
</dbReference>
<feature type="domain" description="HTH gntR-type" evidence="4">
    <location>
        <begin position="10"/>
        <end position="78"/>
    </location>
</feature>
<keyword evidence="3" id="KW-0804">Transcription</keyword>
<evidence type="ECO:0000256" key="1">
    <source>
        <dbReference type="ARBA" id="ARBA00023015"/>
    </source>
</evidence>
<reference evidence="5" key="1">
    <citation type="submission" date="2022-10" db="EMBL/GenBank/DDBJ databases">
        <title>Vagococcus sp. isolated from poultry meat.</title>
        <authorList>
            <person name="Johansson P."/>
            <person name="Bjorkroth J."/>
        </authorList>
    </citation>
    <scope>NUCLEOTIDE SEQUENCE</scope>
    <source>
        <strain evidence="5">STAA11</strain>
    </source>
</reference>
<sequence>MLKQEEKLNQSLAQQVAKQLEELIMTKEYQVGDQLPNEFDLASKLDVGRGTIREAIKLLAARNVVVIKRGLGTFVSDNPGLTEDPLGLTFITDKKKLSHDLMEVRLMVEPNISALAAQYATNDEIIEMEKLCLEIEYLIQNNKNHEEKDIEFHTLIAKASKNLVVPSLIPIIQSAISLFIDLTHRSLKEETIETHRKIIDAIKSGNSEAAKEAMYQHLQYNKKELSI</sequence>
<evidence type="ECO:0000313" key="5">
    <source>
        <dbReference type="EMBL" id="WEG72488.1"/>
    </source>
</evidence>
<dbReference type="KEGG" id="vie:OL234_05735"/>
<dbReference type="InterPro" id="IPR008920">
    <property type="entry name" value="TF_FadR/GntR_C"/>
</dbReference>
<dbReference type="Gene3D" id="1.10.10.10">
    <property type="entry name" value="Winged helix-like DNA-binding domain superfamily/Winged helix DNA-binding domain"/>
    <property type="match status" value="1"/>
</dbReference>
<evidence type="ECO:0000256" key="2">
    <source>
        <dbReference type="ARBA" id="ARBA00023125"/>
    </source>
</evidence>
<proteinExistence type="predicted"/>
<keyword evidence="2" id="KW-0238">DNA-binding</keyword>
<dbReference type="Pfam" id="PF07729">
    <property type="entry name" value="FCD"/>
    <property type="match status" value="1"/>
</dbReference>
<dbReference type="GO" id="GO:0003677">
    <property type="term" value="F:DNA binding"/>
    <property type="evidence" value="ECO:0007669"/>
    <property type="project" value="UniProtKB-KW"/>
</dbReference>
<dbReference type="SMART" id="SM00345">
    <property type="entry name" value="HTH_GNTR"/>
    <property type="match status" value="1"/>
</dbReference>
<dbReference type="RefSeq" id="WP_275468291.1">
    <property type="nucleotide sequence ID" value="NZ_CP110232.1"/>
</dbReference>
<dbReference type="PANTHER" id="PTHR43537:SF5">
    <property type="entry name" value="UXU OPERON TRANSCRIPTIONAL REGULATOR"/>
    <property type="match status" value="1"/>
</dbReference>
<dbReference type="PROSITE" id="PS50949">
    <property type="entry name" value="HTH_GNTR"/>
    <property type="match status" value="1"/>
</dbReference>
<dbReference type="CDD" id="cd07377">
    <property type="entry name" value="WHTH_GntR"/>
    <property type="match status" value="1"/>
</dbReference>
<dbReference type="InterPro" id="IPR011711">
    <property type="entry name" value="GntR_C"/>
</dbReference>
<dbReference type="Pfam" id="PF00392">
    <property type="entry name" value="GntR"/>
    <property type="match status" value="1"/>
</dbReference>
<dbReference type="EMBL" id="CP110232">
    <property type="protein sequence ID" value="WEG72488.1"/>
    <property type="molecule type" value="Genomic_DNA"/>
</dbReference>
<gene>
    <name evidence="5" type="ORF">OL234_05735</name>
</gene>
<keyword evidence="1" id="KW-0805">Transcription regulation</keyword>
<dbReference type="InterPro" id="IPR036388">
    <property type="entry name" value="WH-like_DNA-bd_sf"/>
</dbReference>
<dbReference type="InterPro" id="IPR036390">
    <property type="entry name" value="WH_DNA-bd_sf"/>
</dbReference>
<dbReference type="Gene3D" id="1.20.120.530">
    <property type="entry name" value="GntR ligand-binding domain-like"/>
    <property type="match status" value="1"/>
</dbReference>
<dbReference type="SUPFAM" id="SSF46785">
    <property type="entry name" value="Winged helix' DNA-binding domain"/>
    <property type="match status" value="1"/>
</dbReference>
<dbReference type="GO" id="GO:0003700">
    <property type="term" value="F:DNA-binding transcription factor activity"/>
    <property type="evidence" value="ECO:0007669"/>
    <property type="project" value="InterPro"/>
</dbReference>
<dbReference type="PRINTS" id="PR00035">
    <property type="entry name" value="HTHGNTR"/>
</dbReference>
<protein>
    <submittedName>
        <fullName evidence="5">FadR family transcriptional regulator</fullName>
    </submittedName>
</protein>
<keyword evidence="6" id="KW-1185">Reference proteome</keyword>
<name>A0AAF0CT64_9ENTE</name>
<evidence type="ECO:0000256" key="3">
    <source>
        <dbReference type="ARBA" id="ARBA00023163"/>
    </source>
</evidence>
<dbReference type="AlphaFoldDB" id="A0AAF0CT64"/>
<evidence type="ECO:0000259" key="4">
    <source>
        <dbReference type="PROSITE" id="PS50949"/>
    </source>
</evidence>
<dbReference type="PANTHER" id="PTHR43537">
    <property type="entry name" value="TRANSCRIPTIONAL REGULATOR, GNTR FAMILY"/>
    <property type="match status" value="1"/>
</dbReference>
<dbReference type="SUPFAM" id="SSF48008">
    <property type="entry name" value="GntR ligand-binding domain-like"/>
    <property type="match status" value="1"/>
</dbReference>